<proteinExistence type="evidence at transcript level"/>
<dbReference type="GO" id="GO:0004984">
    <property type="term" value="F:olfactory receptor activity"/>
    <property type="evidence" value="ECO:0007669"/>
    <property type="project" value="InterPro"/>
</dbReference>
<dbReference type="InterPro" id="IPR004117">
    <property type="entry name" value="7tm6_olfct_rcpt"/>
</dbReference>
<evidence type="ECO:0000256" key="7">
    <source>
        <dbReference type="ARBA" id="ARBA00023136"/>
    </source>
</evidence>
<keyword evidence="3 10" id="KW-0716">Sensory transduction</keyword>
<reference evidence="11" key="2">
    <citation type="submission" date="2020-06" db="EMBL/GenBank/DDBJ databases">
        <authorList>
            <person name="Li K."/>
            <person name="Yin J."/>
            <person name="Qu Y."/>
        </authorList>
    </citation>
    <scope>NUCLEOTIDE SEQUENCE</scope>
</reference>
<evidence type="ECO:0000313" key="11">
    <source>
        <dbReference type="EMBL" id="QXR02153.1"/>
    </source>
</evidence>
<feature type="transmembrane region" description="Helical" evidence="10">
    <location>
        <begin position="134"/>
        <end position="157"/>
    </location>
</feature>
<evidence type="ECO:0000256" key="6">
    <source>
        <dbReference type="ARBA" id="ARBA00022989"/>
    </source>
</evidence>
<feature type="transmembrane region" description="Helical" evidence="10">
    <location>
        <begin position="364"/>
        <end position="386"/>
    </location>
</feature>
<comment type="similarity">
    <text evidence="10">Belongs to the insect chemoreceptor superfamily. Heteromeric odorant receptor channel (TC 1.A.69) family.</text>
</comment>
<dbReference type="Pfam" id="PF02949">
    <property type="entry name" value="7tm_6"/>
    <property type="match status" value="1"/>
</dbReference>
<comment type="caution">
    <text evidence="10">Lacks conserved residue(s) required for the propagation of feature annotation.</text>
</comment>
<accession>A0A8F6LBV8</accession>
<keyword evidence="2" id="KW-1003">Cell membrane</keyword>
<protein>
    <recommendedName>
        <fullName evidence="10">Odorant receptor</fullName>
    </recommendedName>
</protein>
<dbReference type="EMBL" id="MT613043">
    <property type="protein sequence ID" value="QXR02153.1"/>
    <property type="molecule type" value="mRNA"/>
</dbReference>
<dbReference type="AlphaFoldDB" id="A0A8F6LBV8"/>
<keyword evidence="6 10" id="KW-1133">Transmembrane helix</keyword>
<comment type="subcellular location">
    <subcellularLocation>
        <location evidence="1 10">Cell membrane</location>
        <topology evidence="1 10">Multi-pass membrane protein</topology>
    </subcellularLocation>
</comment>
<evidence type="ECO:0000256" key="3">
    <source>
        <dbReference type="ARBA" id="ARBA00022606"/>
    </source>
</evidence>
<name>A0A8F6LBV8_HOLOL</name>
<feature type="transmembrane region" description="Helical" evidence="10">
    <location>
        <begin position="75"/>
        <end position="93"/>
    </location>
</feature>
<feature type="transmembrane region" description="Helical" evidence="10">
    <location>
        <begin position="191"/>
        <end position="217"/>
    </location>
</feature>
<sequence length="399" mass="47091">MRRLSFEFTKAIYNDSVKKYMWFGKLLLEMLCAWPSKEGLFKRAIGWLFFCNLAVVEIFHAAYCAQNYSNIGDAVMVGATVTTTLEAMVRFYIMLSKREIINKILTKVWKKFWPVEVLDPVKRKKIQNKAKFRFWLNLIFFSSSLISSTNVNLAPYLSDNELIFKSSFPFDWNKPYVYEFLYVWQYFSNELVVFMINAFDFFFMSLVCICTIQYIIMQEVFANILSKDSRRHRQVIFGDRGKHMTDKEMLKKCLEQHEMLIEICNELDNSFNRAILIQFVVNTAANCAAFVTLKFDRSQFTKMLTYAVAHLSQLFYYCLAGQDLQYESQRLSDFIYDSDWQSSYNRDFRKSIVLMIQRSQKPQCLTALGLVNLDFLSFVQIMRLSFSFYTLLDGFLADE</sequence>
<dbReference type="GO" id="GO:0005549">
    <property type="term" value="F:odorant binding"/>
    <property type="evidence" value="ECO:0007669"/>
    <property type="project" value="InterPro"/>
</dbReference>
<reference evidence="11" key="1">
    <citation type="journal article" date="2017" name="Comp. Biochem. Physiol. Part D Genomics Proteomics">
        <title>Identification and comparison of candidate odorant receptor genes in the olfactory and non-olfactory organs of Holotrichia oblita Faldermann by transcriptome analysis.</title>
        <authorList>
            <person name="Li K"/>
            <person name="Wei H"/>
            <person name="Shu C"/>
            <person name="Zhang S"/>
            <person name="Cao Y"/>
            <person name="Luo C"/>
            <person name="Yin J."/>
        </authorList>
    </citation>
    <scope>NUCLEOTIDE SEQUENCE</scope>
</reference>
<dbReference type="PANTHER" id="PTHR21137:SF35">
    <property type="entry name" value="ODORANT RECEPTOR 19A-RELATED"/>
    <property type="match status" value="1"/>
</dbReference>
<keyword evidence="4 10" id="KW-0812">Transmembrane</keyword>
<keyword evidence="8 10" id="KW-0675">Receptor</keyword>
<evidence type="ECO:0000256" key="5">
    <source>
        <dbReference type="ARBA" id="ARBA00022725"/>
    </source>
</evidence>
<organism evidence="11">
    <name type="scientific">Holotrichia oblita</name>
    <name type="common">Chafer beetle</name>
    <dbReference type="NCBI Taxonomy" id="644536"/>
    <lineage>
        <taxon>Eukaryota</taxon>
        <taxon>Metazoa</taxon>
        <taxon>Ecdysozoa</taxon>
        <taxon>Arthropoda</taxon>
        <taxon>Hexapoda</taxon>
        <taxon>Insecta</taxon>
        <taxon>Pterygota</taxon>
        <taxon>Neoptera</taxon>
        <taxon>Endopterygota</taxon>
        <taxon>Coleoptera</taxon>
        <taxon>Polyphaga</taxon>
        <taxon>Scarabaeiformia</taxon>
        <taxon>Scarabaeidae</taxon>
        <taxon>Melolonthinae</taxon>
        <taxon>Holotrichia</taxon>
    </lineage>
</organism>
<dbReference type="GO" id="GO:0005886">
    <property type="term" value="C:plasma membrane"/>
    <property type="evidence" value="ECO:0007669"/>
    <property type="project" value="UniProtKB-SubCell"/>
</dbReference>
<evidence type="ECO:0000256" key="9">
    <source>
        <dbReference type="ARBA" id="ARBA00023224"/>
    </source>
</evidence>
<keyword evidence="5 10" id="KW-0552">Olfaction</keyword>
<keyword evidence="7 10" id="KW-0472">Membrane</keyword>
<evidence type="ECO:0000256" key="2">
    <source>
        <dbReference type="ARBA" id="ARBA00022475"/>
    </source>
</evidence>
<evidence type="ECO:0000256" key="1">
    <source>
        <dbReference type="ARBA" id="ARBA00004651"/>
    </source>
</evidence>
<evidence type="ECO:0000256" key="8">
    <source>
        <dbReference type="ARBA" id="ARBA00023170"/>
    </source>
</evidence>
<evidence type="ECO:0000256" key="4">
    <source>
        <dbReference type="ARBA" id="ARBA00022692"/>
    </source>
</evidence>
<keyword evidence="9 10" id="KW-0807">Transducer</keyword>
<evidence type="ECO:0000256" key="10">
    <source>
        <dbReference type="RuleBase" id="RU351113"/>
    </source>
</evidence>
<feature type="transmembrane region" description="Helical" evidence="10">
    <location>
        <begin position="44"/>
        <end position="63"/>
    </location>
</feature>
<dbReference type="PANTHER" id="PTHR21137">
    <property type="entry name" value="ODORANT RECEPTOR"/>
    <property type="match status" value="1"/>
</dbReference>
<dbReference type="GO" id="GO:0007165">
    <property type="term" value="P:signal transduction"/>
    <property type="evidence" value="ECO:0007669"/>
    <property type="project" value="UniProtKB-KW"/>
</dbReference>